<gene>
    <name evidence="4" type="ORF">T310_2958</name>
</gene>
<accession>A0A0F4YXU9</accession>
<comment type="caution">
    <text evidence="4">The sequence shown here is derived from an EMBL/GenBank/DDBJ whole genome shotgun (WGS) entry which is preliminary data.</text>
</comment>
<dbReference type="InterPro" id="IPR055647">
    <property type="entry name" value="DUF7223"/>
</dbReference>
<evidence type="ECO:0000313" key="4">
    <source>
        <dbReference type="EMBL" id="KKA23079.1"/>
    </source>
</evidence>
<dbReference type="GeneID" id="25315309"/>
<evidence type="ECO:0000259" key="3">
    <source>
        <dbReference type="Pfam" id="PF23865"/>
    </source>
</evidence>
<dbReference type="Pfam" id="PF23865">
    <property type="entry name" value="DUF7223"/>
    <property type="match status" value="1"/>
</dbReference>
<dbReference type="OrthoDB" id="5382170at2759"/>
<dbReference type="Proteomes" id="UP000053958">
    <property type="component" value="Unassembled WGS sequence"/>
</dbReference>
<dbReference type="InterPro" id="IPR054293">
    <property type="entry name" value="DUF7029"/>
</dbReference>
<evidence type="ECO:0000256" key="1">
    <source>
        <dbReference type="SAM" id="SignalP"/>
    </source>
</evidence>
<dbReference type="AlphaFoldDB" id="A0A0F4YXU9"/>
<proteinExistence type="predicted"/>
<organism evidence="4 5">
    <name type="scientific">Rasamsonia emersonii (strain ATCC 16479 / CBS 393.64 / IMI 116815)</name>
    <dbReference type="NCBI Taxonomy" id="1408163"/>
    <lineage>
        <taxon>Eukaryota</taxon>
        <taxon>Fungi</taxon>
        <taxon>Dikarya</taxon>
        <taxon>Ascomycota</taxon>
        <taxon>Pezizomycotina</taxon>
        <taxon>Eurotiomycetes</taxon>
        <taxon>Eurotiomycetidae</taxon>
        <taxon>Eurotiales</taxon>
        <taxon>Trichocomaceae</taxon>
        <taxon>Rasamsonia</taxon>
    </lineage>
</organism>
<protein>
    <submittedName>
        <fullName evidence="4">GPI anchored protein</fullName>
    </submittedName>
</protein>
<dbReference type="EMBL" id="LASV01000112">
    <property type="protein sequence ID" value="KKA23079.1"/>
    <property type="molecule type" value="Genomic_DNA"/>
</dbReference>
<dbReference type="RefSeq" id="XP_013329691.1">
    <property type="nucleotide sequence ID" value="XM_013474237.1"/>
</dbReference>
<keyword evidence="1" id="KW-0732">Signal</keyword>
<feature type="domain" description="DUF7029" evidence="2">
    <location>
        <begin position="90"/>
        <end position="186"/>
    </location>
</feature>
<sequence>MPWYWILLFVLRLGSFEGTLGKELSPSYGLRESWASSQVRRKLSAATVSSQLERRSQSSLGLFKEETVFHYLHEADDTFDDSVFAASLSVKSREPLLVVEDLENELKDVVCSNSQISLFFNAPGGFDAVKEAFQLNGSFIVVTSHDGCNLDGERATYRASKAVIDAANSAVHVEVSRCEWRDAFIDTHVSFFRRHPSENQMHRRTLERRQQSQVTTPAATTILITGSGPTPTVSFPTVPSVTSELPSTATKTLDVSLVDEVIFPPQNLLAEQLIPQGVTVSCKNCSIGGTIEISEASFSLPDSDNGPIEGSIDVVNETITFFENGSVEAVATGLFAHIELELSISESQDLESLNIELPTIPLTPFEIPGVVAFGPLIAPELVAGITLAESMNFTYGMNLSVPDNSKLEINMRNLANSTASGL</sequence>
<evidence type="ECO:0000313" key="5">
    <source>
        <dbReference type="Proteomes" id="UP000053958"/>
    </source>
</evidence>
<dbReference type="Pfam" id="PF22974">
    <property type="entry name" value="DUF7029"/>
    <property type="match status" value="1"/>
</dbReference>
<keyword evidence="5" id="KW-1185">Reference proteome</keyword>
<reference evidence="4 5" key="1">
    <citation type="submission" date="2015-04" db="EMBL/GenBank/DDBJ databases">
        <authorList>
            <person name="Heijne W.H."/>
            <person name="Fedorova N.D."/>
            <person name="Nierman W.C."/>
            <person name="Vollebregt A.W."/>
            <person name="Zhao Z."/>
            <person name="Wu L."/>
            <person name="Kumar M."/>
            <person name="Stam H."/>
            <person name="van den Berg M.A."/>
            <person name="Pel H.J."/>
        </authorList>
    </citation>
    <scope>NUCLEOTIDE SEQUENCE [LARGE SCALE GENOMIC DNA]</scope>
    <source>
        <strain evidence="4 5">CBS 393.64</strain>
    </source>
</reference>
<feature type="domain" description="DUF7223" evidence="3">
    <location>
        <begin position="277"/>
        <end position="413"/>
    </location>
</feature>
<name>A0A0F4YXU9_RASE3</name>
<feature type="chain" id="PRO_5002481983" evidence="1">
    <location>
        <begin position="22"/>
        <end position="422"/>
    </location>
</feature>
<dbReference type="STRING" id="1408163.A0A0F4YXU9"/>
<feature type="signal peptide" evidence="1">
    <location>
        <begin position="1"/>
        <end position="21"/>
    </location>
</feature>
<evidence type="ECO:0000259" key="2">
    <source>
        <dbReference type="Pfam" id="PF22974"/>
    </source>
</evidence>